<sequence length="161" mass="17857">MFYEALGRVTTVLQCNSIFTSGNHPVMPTPSLRRSAVSLSIDNLASSLHEVRPTTQPSWRLSRTALWIFLDAMAPSQQRFSLASRELLGEYAGTVPTYRRGARSRTEVPWTIGVTAYALQMSDPCSSGHIPSDKSYQDARQRHSSGHSLLRATDDYANPVD</sequence>
<evidence type="ECO:0000256" key="1">
    <source>
        <dbReference type="SAM" id="MobiDB-lite"/>
    </source>
</evidence>
<protein>
    <submittedName>
        <fullName evidence="2">Uncharacterized protein</fullName>
    </submittedName>
</protein>
<reference evidence="2 3" key="1">
    <citation type="submission" date="2019-01" db="EMBL/GenBank/DDBJ databases">
        <title>Draft genome sequences of three monokaryotic isolates of the white-rot basidiomycete fungus Dichomitus squalens.</title>
        <authorList>
            <consortium name="DOE Joint Genome Institute"/>
            <person name="Lopez S.C."/>
            <person name="Andreopoulos B."/>
            <person name="Pangilinan J."/>
            <person name="Lipzen A."/>
            <person name="Riley R."/>
            <person name="Ahrendt S."/>
            <person name="Ng V."/>
            <person name="Barry K."/>
            <person name="Daum C."/>
            <person name="Grigoriev I.V."/>
            <person name="Hilden K.S."/>
            <person name="Makela M.R."/>
            <person name="de Vries R.P."/>
        </authorList>
    </citation>
    <scope>NUCLEOTIDE SEQUENCE [LARGE SCALE GENOMIC DNA]</scope>
    <source>
        <strain evidence="2 3">CBS 464.89</strain>
    </source>
</reference>
<dbReference type="EMBL" id="ML145109">
    <property type="protein sequence ID" value="TBU59899.1"/>
    <property type="molecule type" value="Genomic_DNA"/>
</dbReference>
<dbReference type="Proteomes" id="UP000292082">
    <property type="component" value="Unassembled WGS sequence"/>
</dbReference>
<evidence type="ECO:0000313" key="2">
    <source>
        <dbReference type="EMBL" id="TBU59899.1"/>
    </source>
</evidence>
<evidence type="ECO:0000313" key="3">
    <source>
        <dbReference type="Proteomes" id="UP000292082"/>
    </source>
</evidence>
<name>A0A4Q9PZ31_9APHY</name>
<keyword evidence="3" id="KW-1185">Reference proteome</keyword>
<feature type="region of interest" description="Disordered" evidence="1">
    <location>
        <begin position="128"/>
        <end position="161"/>
    </location>
</feature>
<feature type="compositionally biased region" description="Basic and acidic residues" evidence="1">
    <location>
        <begin position="131"/>
        <end position="141"/>
    </location>
</feature>
<gene>
    <name evidence="2" type="ORF">BD310DRAFT_363488</name>
</gene>
<organism evidence="2 3">
    <name type="scientific">Dichomitus squalens</name>
    <dbReference type="NCBI Taxonomy" id="114155"/>
    <lineage>
        <taxon>Eukaryota</taxon>
        <taxon>Fungi</taxon>
        <taxon>Dikarya</taxon>
        <taxon>Basidiomycota</taxon>
        <taxon>Agaricomycotina</taxon>
        <taxon>Agaricomycetes</taxon>
        <taxon>Polyporales</taxon>
        <taxon>Polyporaceae</taxon>
        <taxon>Dichomitus</taxon>
    </lineage>
</organism>
<dbReference type="AlphaFoldDB" id="A0A4Q9PZ31"/>
<accession>A0A4Q9PZ31</accession>
<proteinExistence type="predicted"/>